<keyword evidence="1" id="KW-0808">Transferase</keyword>
<evidence type="ECO:0000313" key="1">
    <source>
        <dbReference type="EMBL" id="KAH7689954.1"/>
    </source>
</evidence>
<reference evidence="2" key="1">
    <citation type="journal article" date="2022" name="Nat. Commun.">
        <title>Chromosome evolution and the genetic basis of agronomically important traits in greater yam.</title>
        <authorList>
            <person name="Bredeson J.V."/>
            <person name="Lyons J.B."/>
            <person name="Oniyinde I.O."/>
            <person name="Okereke N.R."/>
            <person name="Kolade O."/>
            <person name="Nnabue I."/>
            <person name="Nwadili C.O."/>
            <person name="Hribova E."/>
            <person name="Parker M."/>
            <person name="Nwogha J."/>
            <person name="Shu S."/>
            <person name="Carlson J."/>
            <person name="Kariba R."/>
            <person name="Muthemba S."/>
            <person name="Knop K."/>
            <person name="Barton G.J."/>
            <person name="Sherwood A.V."/>
            <person name="Lopez-Montes A."/>
            <person name="Asiedu R."/>
            <person name="Jamnadass R."/>
            <person name="Muchugi A."/>
            <person name="Goodstein D."/>
            <person name="Egesi C.N."/>
            <person name="Featherston J."/>
            <person name="Asfaw A."/>
            <person name="Simpson G.G."/>
            <person name="Dolezel J."/>
            <person name="Hendre P.S."/>
            <person name="Van Deynze A."/>
            <person name="Kumar P.L."/>
            <person name="Obidiegwu J.E."/>
            <person name="Bhattacharjee R."/>
            <person name="Rokhsar D.S."/>
        </authorList>
    </citation>
    <scope>NUCLEOTIDE SEQUENCE [LARGE SCALE GENOMIC DNA]</scope>
    <source>
        <strain evidence="2">cv. TDa95/00328</strain>
    </source>
</reference>
<dbReference type="Proteomes" id="UP000827976">
    <property type="component" value="Chromosome 2"/>
</dbReference>
<evidence type="ECO:0000313" key="2">
    <source>
        <dbReference type="Proteomes" id="UP000827976"/>
    </source>
</evidence>
<organism evidence="1 2">
    <name type="scientific">Dioscorea alata</name>
    <name type="common">Purple yam</name>
    <dbReference type="NCBI Taxonomy" id="55571"/>
    <lineage>
        <taxon>Eukaryota</taxon>
        <taxon>Viridiplantae</taxon>
        <taxon>Streptophyta</taxon>
        <taxon>Embryophyta</taxon>
        <taxon>Tracheophyta</taxon>
        <taxon>Spermatophyta</taxon>
        <taxon>Magnoliopsida</taxon>
        <taxon>Liliopsida</taxon>
        <taxon>Dioscoreales</taxon>
        <taxon>Dioscoreaceae</taxon>
        <taxon>Dioscorea</taxon>
    </lineage>
</organism>
<keyword evidence="1" id="KW-0489">Methyltransferase</keyword>
<sequence>MRFIVGKAFKLPRKPSKSNLSFFSSAQNSERSNLALEIEGCRVIKEGEAQILLDDSNGVFCNKAQVNNRDMSIAVLRTFIAKRKEEHASKFCRENVNDPLKSPSVKEHQELKEPMVLEALAASGLRAIRYAQEVEGIGQVIALDSDKASVDACKRNIQFNGSVASSKVEVHLVDARVYMLTHPKEFDVVDIDPYGSPSIFLDSAVQSVADGGMLMCTATDMAVLCGDDREVCYSKYGSYPLKGKYCHEMALRILLASIESHANRYKRHIVPVLSVYMDFYIRVFVRIFTSGSAMKETPLKLSYVYQCVGCDSFHLQCLGRTFTKNNNVRYAPAFGPLVDKECGDCGRKFTIGGPIWSAPIHNHDWVVSTLSNVIAMKNRYPAYDRISAVLTTISEELPDAPLFLNLHNLSATVKCDSPSALMLRSAVINAGYRISGTHITPLGLKSDAPMYAIWDIMRCWVKTRKVKDQPSDQPGAAILSKEPTLQVNFKKAVGAISKAQANNIARFLPKPEKNWGPKIRAGRRIIDTKHASLLGCKNIVTDDTGS</sequence>
<name>A0ACB7WN52_DIOAL</name>
<dbReference type="EMBL" id="CM037012">
    <property type="protein sequence ID" value="KAH7689954.1"/>
    <property type="molecule type" value="Genomic_DNA"/>
</dbReference>
<accession>A0ACB7WN52</accession>
<dbReference type="EC" id="2.1.1.216" evidence="1"/>
<keyword evidence="2" id="KW-1185">Reference proteome</keyword>
<proteinExistence type="predicted"/>
<protein>
    <submittedName>
        <fullName evidence="1">tRNA (Guanine(26)-N(2))-dimethyltransferase protein</fullName>
        <ecNumber evidence="1">2.1.1.216</ecNumber>
    </submittedName>
</protein>
<comment type="caution">
    <text evidence="1">The sequence shown here is derived from an EMBL/GenBank/DDBJ whole genome shotgun (WGS) entry which is preliminary data.</text>
</comment>
<gene>
    <name evidence="1" type="ORF">IHE45_02G015500</name>
</gene>